<dbReference type="Pfam" id="PF13458">
    <property type="entry name" value="Peripla_BP_6"/>
    <property type="match status" value="1"/>
</dbReference>
<dbReference type="InterPro" id="IPR028081">
    <property type="entry name" value="Leu-bd"/>
</dbReference>
<comment type="caution">
    <text evidence="4">The sequence shown here is derived from an EMBL/GenBank/DDBJ whole genome shotgun (WGS) entry which is preliminary data.</text>
</comment>
<protein>
    <submittedName>
        <fullName evidence="4">ABC transporter substrate-binding protein</fullName>
    </submittedName>
</protein>
<dbReference type="PANTHER" id="PTHR30483:SF6">
    <property type="entry name" value="PERIPLASMIC BINDING PROTEIN OF ABC TRANSPORTER FOR NATURAL AMINO ACIDS"/>
    <property type="match status" value="1"/>
</dbReference>
<dbReference type="RefSeq" id="WP_382053475.1">
    <property type="nucleotide sequence ID" value="NZ_JBHSKN010000016.1"/>
</dbReference>
<evidence type="ECO:0000313" key="5">
    <source>
        <dbReference type="Proteomes" id="UP001596035"/>
    </source>
</evidence>
<gene>
    <name evidence="4" type="ORF">ACFPWV_19110</name>
</gene>
<sequence>MVARSGRLAGLGDPLSFAMALLESELADRPGIRLVSRDSRSCAEGARQAVEELARDENATIVVTLAGTEVLPAVADACEGLGVPCLSSTFPWQVYYYGRGADDDRPFDWTYHFCWGLDDIAETFADLWDRVDGSSQTVGCLWNDGPQGSWSRHPQRGFAPAARARGHRLVDPRPYREPAVGLGAQVRAFRDAEADVVTSAATGQDLALFRAQAAEDGWRPRLITCSRWLAYPPSVTRGGVRPAQADVATLAYWTPGHPYASSLDGTTAAELAESYEQATGRQWLQPLGLAYALFEVAAHALRTAGDPADRRAVAAALGGTRLRTMAGLLDWTAGPVPNVSTVPLAGAQWQQGTRHDYELTVVTHGQVDGLAVGGDLVTT</sequence>
<reference evidence="5" key="1">
    <citation type="journal article" date="2019" name="Int. J. Syst. Evol. Microbiol.">
        <title>The Global Catalogue of Microorganisms (GCM) 10K type strain sequencing project: providing services to taxonomists for standard genome sequencing and annotation.</title>
        <authorList>
            <consortium name="The Broad Institute Genomics Platform"/>
            <consortium name="The Broad Institute Genome Sequencing Center for Infectious Disease"/>
            <person name="Wu L."/>
            <person name="Ma J."/>
        </authorList>
    </citation>
    <scope>NUCLEOTIDE SEQUENCE [LARGE SCALE GENOMIC DNA]</scope>
    <source>
        <strain evidence="5">CGMCC 4.7131</strain>
    </source>
</reference>
<dbReference type="InterPro" id="IPR028082">
    <property type="entry name" value="Peripla_BP_I"/>
</dbReference>
<dbReference type="EMBL" id="JBHSKN010000016">
    <property type="protein sequence ID" value="MFC5241997.1"/>
    <property type="molecule type" value="Genomic_DNA"/>
</dbReference>
<comment type="similarity">
    <text evidence="1">Belongs to the leucine-binding protein family.</text>
</comment>
<accession>A0ABW0DWW8</accession>
<evidence type="ECO:0000256" key="2">
    <source>
        <dbReference type="ARBA" id="ARBA00022729"/>
    </source>
</evidence>
<dbReference type="InterPro" id="IPR051010">
    <property type="entry name" value="BCAA_transport"/>
</dbReference>
<keyword evidence="2" id="KW-0732">Signal</keyword>
<feature type="domain" description="Leucine-binding protein" evidence="3">
    <location>
        <begin position="32"/>
        <end position="332"/>
    </location>
</feature>
<dbReference type="Gene3D" id="3.40.50.2300">
    <property type="match status" value="2"/>
</dbReference>
<proteinExistence type="inferred from homology"/>
<dbReference type="SUPFAM" id="SSF53822">
    <property type="entry name" value="Periplasmic binding protein-like I"/>
    <property type="match status" value="1"/>
</dbReference>
<evidence type="ECO:0000313" key="4">
    <source>
        <dbReference type="EMBL" id="MFC5241997.1"/>
    </source>
</evidence>
<evidence type="ECO:0000256" key="1">
    <source>
        <dbReference type="ARBA" id="ARBA00010062"/>
    </source>
</evidence>
<evidence type="ECO:0000259" key="3">
    <source>
        <dbReference type="Pfam" id="PF13458"/>
    </source>
</evidence>
<keyword evidence="5" id="KW-1185">Reference proteome</keyword>
<organism evidence="4 5">
    <name type="scientific">Streptomyces atrovirens</name>
    <dbReference type="NCBI Taxonomy" id="285556"/>
    <lineage>
        <taxon>Bacteria</taxon>
        <taxon>Bacillati</taxon>
        <taxon>Actinomycetota</taxon>
        <taxon>Actinomycetes</taxon>
        <taxon>Kitasatosporales</taxon>
        <taxon>Streptomycetaceae</taxon>
        <taxon>Streptomyces</taxon>
    </lineage>
</organism>
<dbReference type="CDD" id="cd06337">
    <property type="entry name" value="PBP1_ABC_ligand_binding-like"/>
    <property type="match status" value="1"/>
</dbReference>
<dbReference type="Proteomes" id="UP001596035">
    <property type="component" value="Unassembled WGS sequence"/>
</dbReference>
<dbReference type="PANTHER" id="PTHR30483">
    <property type="entry name" value="LEUCINE-SPECIFIC-BINDING PROTEIN"/>
    <property type="match status" value="1"/>
</dbReference>
<name>A0ABW0DWW8_9ACTN</name>